<evidence type="ECO:0000259" key="1">
    <source>
        <dbReference type="Pfam" id="PF00535"/>
    </source>
</evidence>
<protein>
    <submittedName>
        <fullName evidence="2">Glycosyltransferase</fullName>
        <ecNumber evidence="2">2.4.-.-</ecNumber>
    </submittedName>
</protein>
<dbReference type="GO" id="GO:0016757">
    <property type="term" value="F:glycosyltransferase activity"/>
    <property type="evidence" value="ECO:0007669"/>
    <property type="project" value="UniProtKB-KW"/>
</dbReference>
<keyword evidence="2" id="KW-0808">Transferase</keyword>
<proteinExistence type="predicted"/>
<reference evidence="2 3" key="1">
    <citation type="submission" date="2023-09" db="EMBL/GenBank/DDBJ databases">
        <authorList>
            <person name="Rey-Velasco X."/>
        </authorList>
    </citation>
    <scope>NUCLEOTIDE SEQUENCE [LARGE SCALE GENOMIC DNA]</scope>
    <source>
        <strain evidence="2 3">F297</strain>
    </source>
</reference>
<comment type="caution">
    <text evidence="2">The sequence shown here is derived from an EMBL/GenBank/DDBJ whole genome shotgun (WGS) entry which is preliminary data.</text>
</comment>
<dbReference type="Proteomes" id="UP001248819">
    <property type="component" value="Unassembled WGS sequence"/>
</dbReference>
<dbReference type="EMBL" id="JAVRHP010000008">
    <property type="protein sequence ID" value="MDT0649092.1"/>
    <property type="molecule type" value="Genomic_DNA"/>
</dbReference>
<evidence type="ECO:0000313" key="3">
    <source>
        <dbReference type="Proteomes" id="UP001248819"/>
    </source>
</evidence>
<dbReference type="InterPro" id="IPR001173">
    <property type="entry name" value="Glyco_trans_2-like"/>
</dbReference>
<dbReference type="Gene3D" id="3.90.550.10">
    <property type="entry name" value="Spore Coat Polysaccharide Biosynthesis Protein SpsA, Chain A"/>
    <property type="match status" value="1"/>
</dbReference>
<name>A0ABU3CS85_9FLAO</name>
<keyword evidence="3" id="KW-1185">Reference proteome</keyword>
<dbReference type="SUPFAM" id="SSF53448">
    <property type="entry name" value="Nucleotide-diphospho-sugar transferases"/>
    <property type="match status" value="1"/>
</dbReference>
<gene>
    <name evidence="2" type="ORF">RM529_03000</name>
</gene>
<sequence>MHKDLEEILVSVSIITYNQKNFIREAIDSVLMQEVNFKYEIIIGDDCSSDGTQEILKLYEARYPAIIHLILHPRRYGDIPGRTNNITNIYACRGKYIALLDGDDFWITKDKLQRQVDFLEANPNCSIFGHQAKIVEADGKMTSIVKTHNEDIFADASLKIEDIIQTPYAFIATSTYMFRNNIINEFPEWFWKIISADYALMLLLTQKGYLKFSKDLFTGYRNHGDSFMINHFFTAENLEIKVNELRLYRKEFTPYFPNKKILKNLKMSREIQRRITEVKYFHLTKLFYQKKYYFFLKNTSAYFLTDFSLIFFPKLIYSSLLKPRLDNKYALFRSLLK</sequence>
<dbReference type="PANTHER" id="PTHR22916">
    <property type="entry name" value="GLYCOSYLTRANSFERASE"/>
    <property type="match status" value="1"/>
</dbReference>
<feature type="domain" description="Glycosyltransferase 2-like" evidence="1">
    <location>
        <begin position="11"/>
        <end position="137"/>
    </location>
</feature>
<dbReference type="EC" id="2.4.-.-" evidence="2"/>
<dbReference type="PANTHER" id="PTHR22916:SF3">
    <property type="entry name" value="UDP-GLCNAC:BETAGAL BETA-1,3-N-ACETYLGLUCOSAMINYLTRANSFERASE-LIKE PROTEIN 1"/>
    <property type="match status" value="1"/>
</dbReference>
<organism evidence="2 3">
    <name type="scientific">Autumnicola edwardsiae</name>
    <dbReference type="NCBI Taxonomy" id="3075594"/>
    <lineage>
        <taxon>Bacteria</taxon>
        <taxon>Pseudomonadati</taxon>
        <taxon>Bacteroidota</taxon>
        <taxon>Flavobacteriia</taxon>
        <taxon>Flavobacteriales</taxon>
        <taxon>Flavobacteriaceae</taxon>
        <taxon>Autumnicola</taxon>
    </lineage>
</organism>
<dbReference type="RefSeq" id="WP_311483270.1">
    <property type="nucleotide sequence ID" value="NZ_JAVRHP010000008.1"/>
</dbReference>
<keyword evidence="2" id="KW-0328">Glycosyltransferase</keyword>
<dbReference type="Pfam" id="PF00535">
    <property type="entry name" value="Glycos_transf_2"/>
    <property type="match status" value="1"/>
</dbReference>
<accession>A0ABU3CS85</accession>
<dbReference type="InterPro" id="IPR029044">
    <property type="entry name" value="Nucleotide-diphossugar_trans"/>
</dbReference>
<evidence type="ECO:0000313" key="2">
    <source>
        <dbReference type="EMBL" id="MDT0649092.1"/>
    </source>
</evidence>